<accession>A0A329MME0</accession>
<organism evidence="2 3">
    <name type="scientific">Paenibacillus contaminans</name>
    <dbReference type="NCBI Taxonomy" id="450362"/>
    <lineage>
        <taxon>Bacteria</taxon>
        <taxon>Bacillati</taxon>
        <taxon>Bacillota</taxon>
        <taxon>Bacilli</taxon>
        <taxon>Bacillales</taxon>
        <taxon>Paenibacillaceae</taxon>
        <taxon>Paenibacillus</taxon>
    </lineage>
</organism>
<keyword evidence="1" id="KW-0732">Signal</keyword>
<feature type="signal peptide" evidence="1">
    <location>
        <begin position="1"/>
        <end position="27"/>
    </location>
</feature>
<dbReference type="OrthoDB" id="2390164at2"/>
<evidence type="ECO:0000313" key="3">
    <source>
        <dbReference type="Proteomes" id="UP000250369"/>
    </source>
</evidence>
<feature type="chain" id="PRO_5016346290" evidence="1">
    <location>
        <begin position="28"/>
        <end position="107"/>
    </location>
</feature>
<gene>
    <name evidence="2" type="ORF">DQG23_12650</name>
</gene>
<dbReference type="AlphaFoldDB" id="A0A329MME0"/>
<keyword evidence="3" id="KW-1185">Reference proteome</keyword>
<dbReference type="Proteomes" id="UP000250369">
    <property type="component" value="Unassembled WGS sequence"/>
</dbReference>
<dbReference type="EMBL" id="QMFB01000006">
    <property type="protein sequence ID" value="RAV20934.1"/>
    <property type="molecule type" value="Genomic_DNA"/>
</dbReference>
<comment type="caution">
    <text evidence="2">The sequence shown here is derived from an EMBL/GenBank/DDBJ whole genome shotgun (WGS) entry which is preliminary data.</text>
</comment>
<protein>
    <submittedName>
        <fullName evidence="2">Uncharacterized protein</fullName>
    </submittedName>
</protein>
<dbReference type="RefSeq" id="WP_113031214.1">
    <property type="nucleotide sequence ID" value="NZ_QMFB01000006.1"/>
</dbReference>
<sequence length="107" mass="11867">MKRKGPVLAIAILVIAILCTLFINVQAAPPDDTRVVIEKTHKTYIAPVCFEQAETTNNLAEATYAQAKELQFKAESSCTEEAMKPHSEKLITVIAHKLGLANSKWDW</sequence>
<reference evidence="2 3" key="1">
    <citation type="journal article" date="2009" name="Int. J. Syst. Evol. Microbiol.">
        <title>Paenibacillus contaminans sp. nov., isolated from a contaminated laboratory plate.</title>
        <authorList>
            <person name="Chou J.H."/>
            <person name="Lee J.H."/>
            <person name="Lin M.C."/>
            <person name="Chang P.S."/>
            <person name="Arun A.B."/>
            <person name="Young C.C."/>
            <person name="Chen W.M."/>
        </authorList>
    </citation>
    <scope>NUCLEOTIDE SEQUENCE [LARGE SCALE GENOMIC DNA]</scope>
    <source>
        <strain evidence="2 3">CKOBP-6</strain>
    </source>
</reference>
<evidence type="ECO:0000256" key="1">
    <source>
        <dbReference type="SAM" id="SignalP"/>
    </source>
</evidence>
<evidence type="ECO:0000313" key="2">
    <source>
        <dbReference type="EMBL" id="RAV20934.1"/>
    </source>
</evidence>
<proteinExistence type="predicted"/>
<name>A0A329MME0_9BACL</name>